<comment type="caution">
    <text evidence="2">The sequence shown here is derived from an EMBL/GenBank/DDBJ whole genome shotgun (WGS) entry which is preliminary data.</text>
</comment>
<reference evidence="2" key="1">
    <citation type="submission" date="2020-12" db="EMBL/GenBank/DDBJ databases">
        <title>Metabolic potential, ecology and presence of endohyphal bacteria is reflected in genomic diversity of Mucoromycotina.</title>
        <authorList>
            <person name="Muszewska A."/>
            <person name="Okrasinska A."/>
            <person name="Steczkiewicz K."/>
            <person name="Drgas O."/>
            <person name="Orlowska M."/>
            <person name="Perlinska-Lenart U."/>
            <person name="Aleksandrzak-Piekarczyk T."/>
            <person name="Szatraj K."/>
            <person name="Zielenkiewicz U."/>
            <person name="Pilsyk S."/>
            <person name="Malc E."/>
            <person name="Mieczkowski P."/>
            <person name="Kruszewska J.S."/>
            <person name="Biernat P."/>
            <person name="Pawlowska J."/>
        </authorList>
    </citation>
    <scope>NUCLEOTIDE SEQUENCE</scope>
    <source>
        <strain evidence="2">WA0000017839</strain>
    </source>
</reference>
<organism evidence="2 3">
    <name type="scientific">Mucor saturninus</name>
    <dbReference type="NCBI Taxonomy" id="64648"/>
    <lineage>
        <taxon>Eukaryota</taxon>
        <taxon>Fungi</taxon>
        <taxon>Fungi incertae sedis</taxon>
        <taxon>Mucoromycota</taxon>
        <taxon>Mucoromycotina</taxon>
        <taxon>Mucoromycetes</taxon>
        <taxon>Mucorales</taxon>
        <taxon>Mucorineae</taxon>
        <taxon>Mucoraceae</taxon>
        <taxon>Mucor</taxon>
    </lineage>
</organism>
<dbReference type="Proteomes" id="UP000603453">
    <property type="component" value="Unassembled WGS sequence"/>
</dbReference>
<feature type="transmembrane region" description="Helical" evidence="1">
    <location>
        <begin position="12"/>
        <end position="33"/>
    </location>
</feature>
<keyword evidence="1" id="KW-1133">Transmembrane helix</keyword>
<evidence type="ECO:0000313" key="2">
    <source>
        <dbReference type="EMBL" id="KAG2207876.1"/>
    </source>
</evidence>
<dbReference type="EMBL" id="JAEPRD010000022">
    <property type="protein sequence ID" value="KAG2207876.1"/>
    <property type="molecule type" value="Genomic_DNA"/>
</dbReference>
<keyword evidence="1" id="KW-0812">Transmembrane</keyword>
<protein>
    <submittedName>
        <fullName evidence="2">Uncharacterized protein</fullName>
    </submittedName>
</protein>
<evidence type="ECO:0000256" key="1">
    <source>
        <dbReference type="SAM" id="Phobius"/>
    </source>
</evidence>
<gene>
    <name evidence="2" type="ORF">INT47_010860</name>
</gene>
<dbReference type="OrthoDB" id="2222642at2759"/>
<proteinExistence type="predicted"/>
<sequence>MVYIISEAAAVAIFTVTRLFYNSVLGSIALILFSKLPGGSSARFWYEQPDMVSKVTSMFHPFGPTGKRGVKSTNVIALLCTIAAVALNILPTVLSKMSPITVNRIEYDTNSTLAPISNIFIPTLTDINLPGLSNLSTSRIATNKFLCTYLRDGCVDAKNVTIAQINWDPIEDTPVEFYHADSSNPNDLTIGIDDVFGTTQQYMFLARAVFNSTSPFMGASSIGRWSNNSLSGFYTIDAYNSNLTAPFDFLHSDQIFPMVTPDLVDLLIQGKGSNKELPVNGSIDRAERWVSVHRNSTLSSLLWQTVNSHQGTVGSDWRASCFFCSLLDINEESSQAMDIQNSLIASTSDDKQTFAIHSYIDNKLRLSTTLCLIKLDQETNGLSYYCLHTYSQLWTISHVGNPYTILGNYNEVHDVRDLGNHGTPFPVFPPPELSIERSYFPIVPVYQIRSSGKCDTPWNYQTQTVQSWMNTCARDKLGQVDTNELGVIATNIWQLSSTITVGGFLVNATYFHNEVGILIDIPVIVIVLGSVILCLLGNLVVQLATSPIHRQSLYEAVRVMVPNSKDPYNVQKMILNLSPTNTLRLVDSIYDNRVSYLKLNDRLIVALAEDNEIKDDDTSTLDNVNMSPKEIQTWSRRQLLNF</sequence>
<feature type="transmembrane region" description="Helical" evidence="1">
    <location>
        <begin position="75"/>
        <end position="94"/>
    </location>
</feature>
<accession>A0A8H7V2M0</accession>
<dbReference type="AlphaFoldDB" id="A0A8H7V2M0"/>
<keyword evidence="1" id="KW-0472">Membrane</keyword>
<evidence type="ECO:0000313" key="3">
    <source>
        <dbReference type="Proteomes" id="UP000603453"/>
    </source>
</evidence>
<keyword evidence="3" id="KW-1185">Reference proteome</keyword>
<name>A0A8H7V2M0_9FUNG</name>
<feature type="transmembrane region" description="Helical" evidence="1">
    <location>
        <begin position="521"/>
        <end position="541"/>
    </location>
</feature>